<accession>A0A4Y7JD60</accession>
<evidence type="ECO:0000313" key="2">
    <source>
        <dbReference type="Proteomes" id="UP000316621"/>
    </source>
</evidence>
<sequence length="152" mass="17496">MSPPKFDSYFSHEENEIVGFLSIYQDGMNVDQIFDYFTIMDQVLSRKNQEKEEYNHLCSIFDEVVNGSEVKDFGAPSLRARLREMLGVSLILGDALNYDHKMLHLVSNYNGRCRGRIVFKQGISSSTNGEYALENSWTNLFKQGEDDVFTNE</sequence>
<reference evidence="1 2" key="1">
    <citation type="journal article" date="2018" name="Science">
        <title>The opium poppy genome and morphinan production.</title>
        <authorList>
            <person name="Guo L."/>
            <person name="Winzer T."/>
            <person name="Yang X."/>
            <person name="Li Y."/>
            <person name="Ning Z."/>
            <person name="He Z."/>
            <person name="Teodor R."/>
            <person name="Lu Y."/>
            <person name="Bowser T.A."/>
            <person name="Graham I.A."/>
            <person name="Ye K."/>
        </authorList>
    </citation>
    <scope>NUCLEOTIDE SEQUENCE [LARGE SCALE GENOMIC DNA]</scope>
    <source>
        <strain evidence="2">cv. HN1</strain>
        <tissue evidence="1">Leaves</tissue>
    </source>
</reference>
<dbReference type="EMBL" id="CM010718">
    <property type="protein sequence ID" value="RZC57982.1"/>
    <property type="molecule type" value="Genomic_DNA"/>
</dbReference>
<evidence type="ECO:0000313" key="1">
    <source>
        <dbReference type="EMBL" id="RZC57982.1"/>
    </source>
</evidence>
<organism evidence="1 2">
    <name type="scientific">Papaver somniferum</name>
    <name type="common">Opium poppy</name>
    <dbReference type="NCBI Taxonomy" id="3469"/>
    <lineage>
        <taxon>Eukaryota</taxon>
        <taxon>Viridiplantae</taxon>
        <taxon>Streptophyta</taxon>
        <taxon>Embryophyta</taxon>
        <taxon>Tracheophyta</taxon>
        <taxon>Spermatophyta</taxon>
        <taxon>Magnoliopsida</taxon>
        <taxon>Ranunculales</taxon>
        <taxon>Papaveraceae</taxon>
        <taxon>Papaveroideae</taxon>
        <taxon>Papaver</taxon>
    </lineage>
</organism>
<dbReference type="AlphaFoldDB" id="A0A4Y7JD60"/>
<dbReference type="Gramene" id="RZC57982">
    <property type="protein sequence ID" value="RZC57982"/>
    <property type="gene ID" value="C5167_005272"/>
</dbReference>
<protein>
    <submittedName>
        <fullName evidence="1">Uncharacterized protein</fullName>
    </submittedName>
</protein>
<proteinExistence type="predicted"/>
<keyword evidence="2" id="KW-1185">Reference proteome</keyword>
<dbReference type="Proteomes" id="UP000316621">
    <property type="component" value="Chromosome 4"/>
</dbReference>
<gene>
    <name evidence="1" type="ORF">C5167_005272</name>
</gene>
<name>A0A4Y7JD60_PAPSO</name>